<protein>
    <submittedName>
        <fullName evidence="1">Uncharacterized protein</fullName>
    </submittedName>
</protein>
<accession>A0A9X8Y899</accession>
<comment type="caution">
    <text evidence="1">The sequence shown here is derived from an EMBL/GenBank/DDBJ whole genome shotgun (WGS) entry which is preliminary data.</text>
</comment>
<name>A0A9X8Y899_9FIRM</name>
<dbReference type="EMBL" id="SLUK01000005">
    <property type="protein sequence ID" value="TCL43489.1"/>
    <property type="molecule type" value="Genomic_DNA"/>
</dbReference>
<keyword evidence="2" id="KW-1185">Reference proteome</keyword>
<proteinExistence type="predicted"/>
<organism evidence="1 2">
    <name type="scientific">Harryflintia acetispora</name>
    <dbReference type="NCBI Taxonomy" id="1849041"/>
    <lineage>
        <taxon>Bacteria</taxon>
        <taxon>Bacillati</taxon>
        <taxon>Bacillota</taxon>
        <taxon>Clostridia</taxon>
        <taxon>Eubacteriales</taxon>
        <taxon>Oscillospiraceae</taxon>
        <taxon>Harryflintia</taxon>
    </lineage>
</organism>
<sequence>MKATILCSFDDVDLADLAAGKLRARMEKGIESIEISKPYYGEPSDTMDFLPIFPTMNGNFGAVTYPVGLTAIPTIEEQSSSDSPESDYIPRSVTLRVTCAPEQRSDIESILINLGAQKIRSMNDGH</sequence>
<dbReference type="RefSeq" id="WP_079699695.1">
    <property type="nucleotide sequence ID" value="NZ_JADNAH010000050.1"/>
</dbReference>
<reference evidence="1 2" key="1">
    <citation type="submission" date="2019-03" db="EMBL/GenBank/DDBJ databases">
        <title>Genomic Encyclopedia of Type Strains, Phase IV (KMG-IV): sequencing the most valuable type-strain genomes for metagenomic binning, comparative biology and taxonomic classification.</title>
        <authorList>
            <person name="Goeker M."/>
        </authorList>
    </citation>
    <scope>NUCLEOTIDE SEQUENCE [LARGE SCALE GENOMIC DNA]</scope>
    <source>
        <strain evidence="1 2">DSM 100433</strain>
    </source>
</reference>
<gene>
    <name evidence="1" type="ORF">EDD78_105119</name>
</gene>
<evidence type="ECO:0000313" key="1">
    <source>
        <dbReference type="EMBL" id="TCL43489.1"/>
    </source>
</evidence>
<evidence type="ECO:0000313" key="2">
    <source>
        <dbReference type="Proteomes" id="UP000294682"/>
    </source>
</evidence>
<dbReference type="Proteomes" id="UP000294682">
    <property type="component" value="Unassembled WGS sequence"/>
</dbReference>
<dbReference type="AlphaFoldDB" id="A0A9X8Y899"/>